<keyword evidence="1" id="KW-0238">DNA-binding</keyword>
<reference evidence="4 5" key="1">
    <citation type="journal article" date="2016" name="Nat. Commun.">
        <title>Thousands of microbial genomes shed light on interconnected biogeochemical processes in an aquifer system.</title>
        <authorList>
            <person name="Anantharaman K."/>
            <person name="Brown C.T."/>
            <person name="Hug L.A."/>
            <person name="Sharon I."/>
            <person name="Castelle C.J."/>
            <person name="Probst A.J."/>
            <person name="Thomas B.C."/>
            <person name="Singh A."/>
            <person name="Wilkins M.J."/>
            <person name="Karaoz U."/>
            <person name="Brodie E.L."/>
            <person name="Williams K.H."/>
            <person name="Hubbard S.S."/>
            <person name="Banfield J.F."/>
        </authorList>
    </citation>
    <scope>NUCLEOTIDE SEQUENCE [LARGE SCALE GENOMIC DNA]</scope>
</reference>
<dbReference type="InterPro" id="IPR016032">
    <property type="entry name" value="Sig_transdc_resp-reg_C-effctor"/>
</dbReference>
<evidence type="ECO:0000256" key="2">
    <source>
        <dbReference type="SAM" id="MobiDB-lite"/>
    </source>
</evidence>
<dbReference type="Pfam" id="PF00486">
    <property type="entry name" value="Trans_reg_C"/>
    <property type="match status" value="1"/>
</dbReference>
<dbReference type="GO" id="GO:0003677">
    <property type="term" value="F:DNA binding"/>
    <property type="evidence" value="ECO:0007669"/>
    <property type="project" value="UniProtKB-KW"/>
</dbReference>
<evidence type="ECO:0000313" key="5">
    <source>
        <dbReference type="Proteomes" id="UP000179221"/>
    </source>
</evidence>
<feature type="region of interest" description="Disordered" evidence="2">
    <location>
        <begin position="38"/>
        <end position="58"/>
    </location>
</feature>
<gene>
    <name evidence="4" type="ORF">A2628_03620</name>
</gene>
<dbReference type="SUPFAM" id="SSF46894">
    <property type="entry name" value="C-terminal effector domain of the bipartite response regulators"/>
    <property type="match status" value="1"/>
</dbReference>
<comment type="caution">
    <text evidence="4">The sequence shown here is derived from an EMBL/GenBank/DDBJ whole genome shotgun (WGS) entry which is preliminary data.</text>
</comment>
<protein>
    <recommendedName>
        <fullName evidence="3">OmpR/PhoB-type domain-containing protein</fullName>
    </recommendedName>
</protein>
<dbReference type="InterPro" id="IPR001867">
    <property type="entry name" value="OmpR/PhoB-type_DNA-bd"/>
</dbReference>
<dbReference type="EMBL" id="MGGL01000001">
    <property type="protein sequence ID" value="OGM27947.1"/>
    <property type="molecule type" value="Genomic_DNA"/>
</dbReference>
<evidence type="ECO:0000259" key="3">
    <source>
        <dbReference type="SMART" id="SM00862"/>
    </source>
</evidence>
<name>A0A1F7YKZ0_9BACT</name>
<dbReference type="InterPro" id="IPR036388">
    <property type="entry name" value="WH-like_DNA-bd_sf"/>
</dbReference>
<dbReference type="AlphaFoldDB" id="A0A1F7YKZ0"/>
<sequence>MAFERFIKSLIQKESQAGRYGQAALWSNLGDKLQKLKDEGLNDPESLPNFDEGKRPEHDIEVDRRKKLAVVDGRPCKLSKQTLKLLDVLSSGSDENPVNLETIMERTGFKNDNSALVWIRRLREDIETNPDVPEILRNVRGVGYYLRAGTTFKDK</sequence>
<organism evidence="4 5">
    <name type="scientific">Candidatus Woesebacteria bacterium RIFCSPHIGHO2_01_FULL_40_22</name>
    <dbReference type="NCBI Taxonomy" id="1802499"/>
    <lineage>
        <taxon>Bacteria</taxon>
        <taxon>Candidatus Woeseibacteriota</taxon>
    </lineage>
</organism>
<feature type="domain" description="OmpR/PhoB-type" evidence="3">
    <location>
        <begin position="73"/>
        <end position="146"/>
    </location>
</feature>
<evidence type="ECO:0000313" key="4">
    <source>
        <dbReference type="EMBL" id="OGM27947.1"/>
    </source>
</evidence>
<evidence type="ECO:0000256" key="1">
    <source>
        <dbReference type="ARBA" id="ARBA00023125"/>
    </source>
</evidence>
<dbReference type="Gene3D" id="1.10.10.10">
    <property type="entry name" value="Winged helix-like DNA-binding domain superfamily/Winged helix DNA-binding domain"/>
    <property type="match status" value="1"/>
</dbReference>
<dbReference type="GO" id="GO:0006355">
    <property type="term" value="P:regulation of DNA-templated transcription"/>
    <property type="evidence" value="ECO:0007669"/>
    <property type="project" value="InterPro"/>
</dbReference>
<dbReference type="Proteomes" id="UP000179221">
    <property type="component" value="Unassembled WGS sequence"/>
</dbReference>
<proteinExistence type="predicted"/>
<accession>A0A1F7YKZ0</accession>
<dbReference type="SMART" id="SM00862">
    <property type="entry name" value="Trans_reg_C"/>
    <property type="match status" value="1"/>
</dbReference>
<dbReference type="GO" id="GO:0000160">
    <property type="term" value="P:phosphorelay signal transduction system"/>
    <property type="evidence" value="ECO:0007669"/>
    <property type="project" value="InterPro"/>
</dbReference>